<protein>
    <submittedName>
        <fullName evidence="1">Uncharacterized protein</fullName>
    </submittedName>
</protein>
<organism evidence="1 2">
    <name type="scientific">Clitoria ternatea</name>
    <name type="common">Butterfly pea</name>
    <dbReference type="NCBI Taxonomy" id="43366"/>
    <lineage>
        <taxon>Eukaryota</taxon>
        <taxon>Viridiplantae</taxon>
        <taxon>Streptophyta</taxon>
        <taxon>Embryophyta</taxon>
        <taxon>Tracheophyta</taxon>
        <taxon>Spermatophyta</taxon>
        <taxon>Magnoliopsida</taxon>
        <taxon>eudicotyledons</taxon>
        <taxon>Gunneridae</taxon>
        <taxon>Pentapetalae</taxon>
        <taxon>rosids</taxon>
        <taxon>fabids</taxon>
        <taxon>Fabales</taxon>
        <taxon>Fabaceae</taxon>
        <taxon>Papilionoideae</taxon>
        <taxon>50 kb inversion clade</taxon>
        <taxon>NPAAA clade</taxon>
        <taxon>indigoferoid/millettioid clade</taxon>
        <taxon>Phaseoleae</taxon>
        <taxon>Clitoria</taxon>
    </lineage>
</organism>
<comment type="caution">
    <text evidence="1">The sequence shown here is derived from an EMBL/GenBank/DDBJ whole genome shotgun (WGS) entry which is preliminary data.</text>
</comment>
<evidence type="ECO:0000313" key="2">
    <source>
        <dbReference type="Proteomes" id="UP001359559"/>
    </source>
</evidence>
<reference evidence="1 2" key="1">
    <citation type="submission" date="2024-01" db="EMBL/GenBank/DDBJ databases">
        <title>The genomes of 5 underutilized Papilionoideae crops provide insights into root nodulation and disease resistance.</title>
        <authorList>
            <person name="Yuan L."/>
        </authorList>
    </citation>
    <scope>NUCLEOTIDE SEQUENCE [LARGE SCALE GENOMIC DNA]</scope>
    <source>
        <strain evidence="1">LY-2023</strain>
        <tissue evidence="1">Leaf</tissue>
    </source>
</reference>
<dbReference type="AlphaFoldDB" id="A0AAN9Q2R5"/>
<keyword evidence="2" id="KW-1185">Reference proteome</keyword>
<evidence type="ECO:0000313" key="1">
    <source>
        <dbReference type="EMBL" id="KAK7318979.1"/>
    </source>
</evidence>
<name>A0AAN9Q2R5_CLITE</name>
<gene>
    <name evidence="1" type="ORF">RJT34_03688</name>
</gene>
<dbReference type="Proteomes" id="UP001359559">
    <property type="component" value="Unassembled WGS sequence"/>
</dbReference>
<proteinExistence type="predicted"/>
<sequence>MKRHIPIPLIFGSLSPSATEFVSSVSRTSESSPAALHPPASLTDVRARASPLLSHDSRLCLRLSILRLCPGLRVVFLPSLAVWTF</sequence>
<accession>A0AAN9Q2R5</accession>
<dbReference type="EMBL" id="JAYKXN010000001">
    <property type="protein sequence ID" value="KAK7318979.1"/>
    <property type="molecule type" value="Genomic_DNA"/>
</dbReference>